<dbReference type="Pfam" id="PF13181">
    <property type="entry name" value="TPR_8"/>
    <property type="match status" value="1"/>
</dbReference>
<dbReference type="PROSITE" id="PS51257">
    <property type="entry name" value="PROKAR_LIPOPROTEIN"/>
    <property type="match status" value="1"/>
</dbReference>
<dbReference type="KEGG" id="ful:C4N20_02170"/>
<keyword evidence="1" id="KW-0802">TPR repeat</keyword>
<evidence type="ECO:0000256" key="1">
    <source>
        <dbReference type="PROSITE-ProRule" id="PRU00339"/>
    </source>
</evidence>
<dbReference type="Gene3D" id="1.25.40.10">
    <property type="entry name" value="Tetratricopeptide repeat domain"/>
    <property type="match status" value="1"/>
</dbReference>
<gene>
    <name evidence="2" type="ORF">NCTC12112_02316</name>
</gene>
<dbReference type="EMBL" id="LS483487">
    <property type="protein sequence ID" value="SQJ09636.1"/>
    <property type="molecule type" value="Genomic_DNA"/>
</dbReference>
<accession>A0AAX2JDS9</accession>
<reference evidence="2 3" key="1">
    <citation type="submission" date="2018-06" db="EMBL/GenBank/DDBJ databases">
        <authorList>
            <consortium name="Pathogen Informatics"/>
            <person name="Doyle S."/>
        </authorList>
    </citation>
    <scope>NUCLEOTIDE SEQUENCE [LARGE SCALE GENOMIC DNA]</scope>
    <source>
        <strain evidence="2 3">NCTC12112</strain>
    </source>
</reference>
<evidence type="ECO:0000313" key="3">
    <source>
        <dbReference type="Proteomes" id="UP000249008"/>
    </source>
</evidence>
<feature type="repeat" description="TPR" evidence="1">
    <location>
        <begin position="386"/>
        <end position="419"/>
    </location>
</feature>
<organism evidence="2 3">
    <name type="scientific">Fusobacterium ulcerans</name>
    <dbReference type="NCBI Taxonomy" id="861"/>
    <lineage>
        <taxon>Bacteria</taxon>
        <taxon>Fusobacteriati</taxon>
        <taxon>Fusobacteriota</taxon>
        <taxon>Fusobacteriia</taxon>
        <taxon>Fusobacteriales</taxon>
        <taxon>Fusobacteriaceae</taxon>
        <taxon>Fusobacterium</taxon>
    </lineage>
</organism>
<name>A0AAX2JDS9_9FUSO</name>
<feature type="repeat" description="TPR" evidence="1">
    <location>
        <begin position="423"/>
        <end position="456"/>
    </location>
</feature>
<dbReference type="RefSeq" id="WP_005981331.1">
    <property type="nucleotide sequence ID" value="NZ_CABKNW010000005.1"/>
</dbReference>
<dbReference type="InterPro" id="IPR011990">
    <property type="entry name" value="TPR-like_helical_dom_sf"/>
</dbReference>
<protein>
    <submittedName>
        <fullName evidence="2">Photosystem I assembly protein Ycf3</fullName>
    </submittedName>
</protein>
<dbReference type="PANTHER" id="PTHR12558">
    <property type="entry name" value="CELL DIVISION CYCLE 16,23,27"/>
    <property type="match status" value="1"/>
</dbReference>
<dbReference type="Proteomes" id="UP000249008">
    <property type="component" value="Chromosome 1"/>
</dbReference>
<dbReference type="AlphaFoldDB" id="A0AAX2JDS9"/>
<evidence type="ECO:0000313" key="2">
    <source>
        <dbReference type="EMBL" id="SQJ09636.1"/>
    </source>
</evidence>
<dbReference type="PROSITE" id="PS50005">
    <property type="entry name" value="TPR"/>
    <property type="match status" value="3"/>
</dbReference>
<dbReference type="PANTHER" id="PTHR12558:SF13">
    <property type="entry name" value="CELL DIVISION CYCLE PROTEIN 27 HOMOLOG"/>
    <property type="match status" value="1"/>
</dbReference>
<dbReference type="InterPro" id="IPR019734">
    <property type="entry name" value="TPR_rpt"/>
</dbReference>
<proteinExistence type="predicted"/>
<dbReference type="GeneID" id="78453597"/>
<feature type="repeat" description="TPR" evidence="1">
    <location>
        <begin position="349"/>
        <end position="382"/>
    </location>
</feature>
<dbReference type="SMART" id="SM00028">
    <property type="entry name" value="TPR"/>
    <property type="match status" value="3"/>
</dbReference>
<sequence>MKAIGYLLILLTMYSCTGLPQKPDLGSIWGRSEEQPLTQETIILTENDPSGILSEVSRTLREGKSKEYSGSYNGNTFEVYAGDYLFIPLKSEDNFKLVSYPRNISYELGIKGNNLVFRSIYQGEFTLDFYSLGEVTRRVKISNKLKYRFTEQNNYDIILKNYASNDIKQLQNSVALHRMAYPDSFRDKEISFMLMELAGKDGNIGIVKEEIEFLKKYKTLDEQDKLTILDTLTAIGATSSNLDPVLLEYDSANTILNKELKRIILAKSSPKKDEIEFLEKDFRDEPTKEAADFIGNWYLRNGDINKGTQYINGTIEGIAPELLESIFTKNEEGTVDPMAELENKNYTQFRSFLNDGESSFNKGSYVEALVHFEKALEINKNYAETKDIYFYMGQSNLQLDNGQKAIENYKKALDLEKSDDKKAEIYYNMGIAYDKLGNKEESRNYFTFVRQKYPKSSWSTKSSIYLLKLN</sequence>
<dbReference type="SUPFAM" id="SSF48452">
    <property type="entry name" value="TPR-like"/>
    <property type="match status" value="1"/>
</dbReference>